<keyword evidence="7" id="KW-0255">Endonuclease</keyword>
<evidence type="ECO:0000256" key="3">
    <source>
        <dbReference type="ARBA" id="ARBA00013365"/>
    </source>
</evidence>
<keyword evidence="7" id="KW-0235">DNA replication</keyword>
<keyword evidence="6 7" id="KW-0269">Exonuclease</keyword>
<dbReference type="KEGG" id="mbah:HYN46_07445"/>
<dbReference type="InterPro" id="IPR029052">
    <property type="entry name" value="Metallo-depent_PP-like"/>
</dbReference>
<dbReference type="InterPro" id="IPR004843">
    <property type="entry name" value="Calcineurin-like_PHP"/>
</dbReference>
<dbReference type="PANTHER" id="PTHR30337:SF0">
    <property type="entry name" value="NUCLEASE SBCCD SUBUNIT D"/>
    <property type="match status" value="1"/>
</dbReference>
<sequence length="410" mass="45650">MHFFHTSDWHLGQSLYGQSREHEHAAFLSWLLDQITIYQPDALLIAGDIFDTVNPPISAQEQLYRFLAEAHTRLPSLQIIMIAGNHDSGGRIELPAPLLKALRTHVIGRVRWLSAGVLDTKQLLIPMTNQHNEIDSWCLAMPFLRPAEVTAGGQGLPTMEAVTHVYQQLITTAKEQAKGLPLVLMSHAHLVGGATSEESERSIVIGTAEALSTDLFPSDISYVALGHLHRPQSVGQDRIRYSGSPIPMSFSEEGYQHQVLHVELHPDQPAKIESLVIPRAVAMIRISGVLADVLAQLAQLDPTPRVISEQPFLEVRVYPDNAPFPPDTRQQIEAALPAQAVRLIRFRKESWAREGDGDARDHKQMVKEQTPQSLYEKVWSELGHSPDSEVFADFAALIDELNQSEQDIIS</sequence>
<accession>A0A345P5X0</accession>
<dbReference type="GO" id="GO:0006260">
    <property type="term" value="P:DNA replication"/>
    <property type="evidence" value="ECO:0007669"/>
    <property type="project" value="UniProtKB-KW"/>
</dbReference>
<evidence type="ECO:0000256" key="5">
    <source>
        <dbReference type="ARBA" id="ARBA00022801"/>
    </source>
</evidence>
<reference evidence="10 11" key="1">
    <citation type="submission" date="2018-07" db="EMBL/GenBank/DDBJ databases">
        <title>Genome sequencing of Moraxellaceae gen. HYN0046.</title>
        <authorList>
            <person name="Kim M."/>
            <person name="Yi H."/>
        </authorList>
    </citation>
    <scope>NUCLEOTIDE SEQUENCE [LARGE SCALE GENOMIC DNA]</scope>
    <source>
        <strain evidence="10 11">HYN0046</strain>
    </source>
</reference>
<dbReference type="CDD" id="cd00840">
    <property type="entry name" value="MPP_Mre11_N"/>
    <property type="match status" value="1"/>
</dbReference>
<dbReference type="PANTHER" id="PTHR30337">
    <property type="entry name" value="COMPONENT OF ATP-DEPENDENT DSDNA EXONUCLEASE"/>
    <property type="match status" value="1"/>
</dbReference>
<dbReference type="InterPro" id="IPR026843">
    <property type="entry name" value="SbcD_C"/>
</dbReference>
<dbReference type="AlphaFoldDB" id="A0A345P5X0"/>
<evidence type="ECO:0000256" key="2">
    <source>
        <dbReference type="ARBA" id="ARBA00011322"/>
    </source>
</evidence>
<keyword evidence="4 7" id="KW-0540">Nuclease</keyword>
<proteinExistence type="inferred from homology"/>
<dbReference type="EMBL" id="CP031222">
    <property type="protein sequence ID" value="AXI02679.1"/>
    <property type="molecule type" value="Genomic_DNA"/>
</dbReference>
<name>A0A345P5X0_9GAMM</name>
<dbReference type="OrthoDB" id="9773856at2"/>
<keyword evidence="7" id="KW-0233">DNA recombination</keyword>
<dbReference type="GO" id="GO:0004519">
    <property type="term" value="F:endonuclease activity"/>
    <property type="evidence" value="ECO:0007669"/>
    <property type="project" value="UniProtKB-KW"/>
</dbReference>
<evidence type="ECO:0000259" key="8">
    <source>
        <dbReference type="Pfam" id="PF00149"/>
    </source>
</evidence>
<dbReference type="GO" id="GO:0008408">
    <property type="term" value="F:3'-5' exonuclease activity"/>
    <property type="evidence" value="ECO:0007669"/>
    <property type="project" value="InterPro"/>
</dbReference>
<evidence type="ECO:0000256" key="1">
    <source>
        <dbReference type="ARBA" id="ARBA00010555"/>
    </source>
</evidence>
<protein>
    <recommendedName>
        <fullName evidence="3 7">Nuclease SbcCD subunit D</fullName>
    </recommendedName>
</protein>
<dbReference type="Pfam" id="PF00149">
    <property type="entry name" value="Metallophos"/>
    <property type="match status" value="1"/>
</dbReference>
<evidence type="ECO:0000259" key="9">
    <source>
        <dbReference type="Pfam" id="PF12320"/>
    </source>
</evidence>
<dbReference type="RefSeq" id="WP_114898789.1">
    <property type="nucleotide sequence ID" value="NZ_CP031222.1"/>
</dbReference>
<evidence type="ECO:0000256" key="6">
    <source>
        <dbReference type="ARBA" id="ARBA00022839"/>
    </source>
</evidence>
<dbReference type="InterPro" id="IPR004593">
    <property type="entry name" value="SbcD"/>
</dbReference>
<dbReference type="SUPFAM" id="SSF56300">
    <property type="entry name" value="Metallo-dependent phosphatases"/>
    <property type="match status" value="1"/>
</dbReference>
<comment type="similarity">
    <text evidence="1 7">Belongs to the SbcD family.</text>
</comment>
<comment type="function">
    <text evidence="7">SbcCD cleaves DNA hairpin structures. These structures can inhibit DNA replication and are intermediates in certain DNA recombination reactions. The complex acts as a 3'-&gt;5' double strand exonuclease that can open hairpins. It also has a 5' single-strand endonuclease activity.</text>
</comment>
<dbReference type="InterPro" id="IPR041796">
    <property type="entry name" value="Mre11_N"/>
</dbReference>
<dbReference type="Pfam" id="PF12320">
    <property type="entry name" value="SbcD_C"/>
    <property type="match status" value="1"/>
</dbReference>
<dbReference type="GO" id="GO:0006310">
    <property type="term" value="P:DNA recombination"/>
    <property type="evidence" value="ECO:0007669"/>
    <property type="project" value="UniProtKB-KW"/>
</dbReference>
<evidence type="ECO:0000256" key="7">
    <source>
        <dbReference type="RuleBase" id="RU363069"/>
    </source>
</evidence>
<evidence type="ECO:0000313" key="10">
    <source>
        <dbReference type="EMBL" id="AXI02679.1"/>
    </source>
</evidence>
<dbReference type="Gene3D" id="3.60.21.10">
    <property type="match status" value="1"/>
</dbReference>
<feature type="domain" description="Nuclease SbcCD subunit D C-terminal" evidence="9">
    <location>
        <begin position="280"/>
        <end position="379"/>
    </location>
</feature>
<dbReference type="Proteomes" id="UP000253940">
    <property type="component" value="Chromosome"/>
</dbReference>
<keyword evidence="11" id="KW-1185">Reference proteome</keyword>
<dbReference type="NCBIfam" id="TIGR00619">
    <property type="entry name" value="sbcd"/>
    <property type="match status" value="1"/>
</dbReference>
<feature type="domain" description="Calcineurin-like phosphoesterase" evidence="8">
    <location>
        <begin position="1"/>
        <end position="231"/>
    </location>
</feature>
<evidence type="ECO:0000256" key="4">
    <source>
        <dbReference type="ARBA" id="ARBA00022722"/>
    </source>
</evidence>
<organism evidence="10 11">
    <name type="scientific">Aquirhabdus parva</name>
    <dbReference type="NCBI Taxonomy" id="2283318"/>
    <lineage>
        <taxon>Bacteria</taxon>
        <taxon>Pseudomonadati</taxon>
        <taxon>Pseudomonadota</taxon>
        <taxon>Gammaproteobacteria</taxon>
        <taxon>Moraxellales</taxon>
        <taxon>Moraxellaceae</taxon>
        <taxon>Aquirhabdus</taxon>
    </lineage>
</organism>
<evidence type="ECO:0000313" key="11">
    <source>
        <dbReference type="Proteomes" id="UP000253940"/>
    </source>
</evidence>
<gene>
    <name evidence="7 10" type="primary">sbcD</name>
    <name evidence="10" type="ORF">HYN46_07445</name>
</gene>
<dbReference type="InterPro" id="IPR050535">
    <property type="entry name" value="DNA_Repair-Maintenance_Comp"/>
</dbReference>
<comment type="subunit">
    <text evidence="2 7">Heterodimer of SbcC and SbcD.</text>
</comment>
<keyword evidence="5 7" id="KW-0378">Hydrolase</keyword>